<comment type="caution">
    <text evidence="1">The sequence shown here is derived from an EMBL/GenBank/DDBJ whole genome shotgun (WGS) entry which is preliminary data.</text>
</comment>
<sequence>MDLFSGSRLKYDDADDALVKFFAIASSLMADHENTAPIPGVDGSKYDMRCELESLNSQTRALARLNEYSQLVKSHSKDPNTKAVILKLDMETQNLETTPYSSMRSAEKNLAELEADASDSIDVVLVQVQKIHQLRRAYPNYFADTEQFSKFIASQLDFVNSGRR</sequence>
<reference evidence="1 2" key="1">
    <citation type="submission" date="2019-06" db="EMBL/GenBank/DDBJ databases">
        <title>Whole genome shotgun sequence of Kocuria varians NBRC 15358.</title>
        <authorList>
            <person name="Hosoyama A."/>
            <person name="Uohara A."/>
            <person name="Ohji S."/>
            <person name="Ichikawa N."/>
        </authorList>
    </citation>
    <scope>NUCLEOTIDE SEQUENCE [LARGE SCALE GENOMIC DNA]</scope>
    <source>
        <strain evidence="1 2">NBRC 15358</strain>
    </source>
</reference>
<dbReference type="Proteomes" id="UP000315730">
    <property type="component" value="Unassembled WGS sequence"/>
</dbReference>
<protein>
    <submittedName>
        <fullName evidence="1">Uncharacterized protein</fullName>
    </submittedName>
</protein>
<keyword evidence="2" id="KW-1185">Reference proteome</keyword>
<dbReference type="EMBL" id="BJNW01000023">
    <property type="protein sequence ID" value="GED00087.1"/>
    <property type="molecule type" value="Genomic_DNA"/>
</dbReference>
<gene>
    <name evidence="1" type="ORF">KVA01_22410</name>
</gene>
<name>A0A4Y4D644_KOCVA</name>
<organism evidence="1 2">
    <name type="scientific">Kocuria varians</name>
    <name type="common">Micrococcus varians</name>
    <dbReference type="NCBI Taxonomy" id="1272"/>
    <lineage>
        <taxon>Bacteria</taxon>
        <taxon>Bacillati</taxon>
        <taxon>Actinomycetota</taxon>
        <taxon>Actinomycetes</taxon>
        <taxon>Micrococcales</taxon>
        <taxon>Micrococcaceae</taxon>
        <taxon>Kocuria</taxon>
    </lineage>
</organism>
<dbReference type="AlphaFoldDB" id="A0A4Y4D644"/>
<accession>A0A4Y4D644</accession>
<evidence type="ECO:0000313" key="2">
    <source>
        <dbReference type="Proteomes" id="UP000315730"/>
    </source>
</evidence>
<evidence type="ECO:0000313" key="1">
    <source>
        <dbReference type="EMBL" id="GED00087.1"/>
    </source>
</evidence>
<proteinExistence type="predicted"/>